<evidence type="ECO:0000313" key="8">
    <source>
        <dbReference type="EMBL" id="NPE13432.1"/>
    </source>
</evidence>
<comment type="similarity">
    <text evidence="2">Belongs to the SusD family.</text>
</comment>
<dbReference type="Gene3D" id="1.25.40.10">
    <property type="entry name" value="Tetratricopeptide repeat domain"/>
    <property type="match status" value="1"/>
</dbReference>
<dbReference type="Pfam" id="PF07980">
    <property type="entry name" value="SusD_RagB"/>
    <property type="match status" value="1"/>
</dbReference>
<comment type="subcellular location">
    <subcellularLocation>
        <location evidence="1">Cell outer membrane</location>
    </subcellularLocation>
</comment>
<organism evidence="8 9">
    <name type="scientific">Xylanibacter rodentium</name>
    <dbReference type="NCBI Taxonomy" id="2736289"/>
    <lineage>
        <taxon>Bacteria</taxon>
        <taxon>Pseudomonadati</taxon>
        <taxon>Bacteroidota</taxon>
        <taxon>Bacteroidia</taxon>
        <taxon>Bacteroidales</taxon>
        <taxon>Prevotellaceae</taxon>
        <taxon>Xylanibacter</taxon>
    </lineage>
</organism>
<sequence>MKLKYLKNILPVAALMLTAGLASCVNDLDVTPADPSTIMTPDEPALYTKCYANMVLAGQTGKDGDCDIDGLDGGTTGFVRQLFNAQELGTDESICAWSDPGIPDFNYNQNTAAHPMLRGFYYRLYNGINYCNHYLNVCGGIDGTRTAEIRFLRTLYYYYLMDLYGNVPFTLNLSASNAHQIARADLFKWIEAELLGKVVTINAMDDPSAVIVETTEDGCLAKMQAPVARTSSKADGYGRADQDAANMLLARMYLNAKVYTGEERWSEAKEYAEKVINGPHKLWTTGKGKWTAYQMLFMGDNGESGASVEAVLPLLNDGAITTAYGCTYFLISSTWKADMEVNAADASCGDPWSGNRARSVLLRKFFPNSDAPTVNIEDMVAAAGDDRALFYGIDRELVVTTPTEFSSGYSVGKFRNSYSNGGAQHDPKCPDADFFLMRSAEAYLIAAEADAQLNGGVTTATGTGYLNQLRTRANATTMNQFSLNQILDERARELYYEGFRRTDLIRYGYYGGNTDYKWEWKGGDPNGVSFSETRNIFALPDDDINVNKNLKQNPGY</sequence>
<dbReference type="Gene3D" id="1.25.40.390">
    <property type="match status" value="1"/>
</dbReference>
<evidence type="ECO:0000256" key="1">
    <source>
        <dbReference type="ARBA" id="ARBA00004442"/>
    </source>
</evidence>
<gene>
    <name evidence="8" type="ORF">HPS55_03675</name>
</gene>
<comment type="caution">
    <text evidence="8">The sequence shown here is derived from an EMBL/GenBank/DDBJ whole genome shotgun (WGS) entry which is preliminary data.</text>
</comment>
<proteinExistence type="inferred from homology"/>
<accession>A0ABX2ARS8</accession>
<feature type="domain" description="RagB/SusD" evidence="7">
    <location>
        <begin position="404"/>
        <end position="556"/>
    </location>
</feature>
<dbReference type="InterPro" id="IPR012944">
    <property type="entry name" value="SusD_RagB_dom"/>
</dbReference>
<feature type="signal peptide" evidence="6">
    <location>
        <begin position="1"/>
        <end position="24"/>
    </location>
</feature>
<feature type="chain" id="PRO_5045735998" evidence="6">
    <location>
        <begin position="25"/>
        <end position="556"/>
    </location>
</feature>
<dbReference type="InterPro" id="IPR011990">
    <property type="entry name" value="TPR-like_helical_dom_sf"/>
</dbReference>
<evidence type="ECO:0000256" key="2">
    <source>
        <dbReference type="ARBA" id="ARBA00006275"/>
    </source>
</evidence>
<protein>
    <submittedName>
        <fullName evidence="8">RagB/SusD family nutrient uptake outer membrane protein</fullName>
    </submittedName>
</protein>
<keyword evidence="3 6" id="KW-0732">Signal</keyword>
<dbReference type="Proteomes" id="UP001193734">
    <property type="component" value="Unassembled WGS sequence"/>
</dbReference>
<keyword evidence="5" id="KW-0998">Cell outer membrane</keyword>
<keyword evidence="4" id="KW-0472">Membrane</keyword>
<evidence type="ECO:0000256" key="4">
    <source>
        <dbReference type="ARBA" id="ARBA00023136"/>
    </source>
</evidence>
<dbReference type="SUPFAM" id="SSF48452">
    <property type="entry name" value="TPR-like"/>
    <property type="match status" value="1"/>
</dbReference>
<dbReference type="Gene3D" id="1.10.3780.10">
    <property type="entry name" value="SusD-like"/>
    <property type="match status" value="1"/>
</dbReference>
<keyword evidence="9" id="KW-1185">Reference proteome</keyword>
<evidence type="ECO:0000256" key="5">
    <source>
        <dbReference type="ARBA" id="ARBA00023237"/>
    </source>
</evidence>
<dbReference type="EMBL" id="JABKKE010000004">
    <property type="protein sequence ID" value="NPE13432.1"/>
    <property type="molecule type" value="Genomic_DNA"/>
</dbReference>
<evidence type="ECO:0000256" key="3">
    <source>
        <dbReference type="ARBA" id="ARBA00022729"/>
    </source>
</evidence>
<reference evidence="8 9" key="1">
    <citation type="submission" date="2020-05" db="EMBL/GenBank/DDBJ databases">
        <title>Distinct polysaccharide utilization as determinants for interspecies competition between intestinal Prevotella spp.</title>
        <authorList>
            <person name="Galvez E.J.C."/>
            <person name="Iljazovic A."/>
            <person name="Strowig T."/>
        </authorList>
    </citation>
    <scope>NUCLEOTIDE SEQUENCE [LARGE SCALE GENOMIC DNA]</scope>
    <source>
        <strain evidence="8 9">PROD</strain>
    </source>
</reference>
<evidence type="ECO:0000256" key="6">
    <source>
        <dbReference type="SAM" id="SignalP"/>
    </source>
</evidence>
<evidence type="ECO:0000313" key="9">
    <source>
        <dbReference type="Proteomes" id="UP001193734"/>
    </source>
</evidence>
<dbReference type="PROSITE" id="PS51257">
    <property type="entry name" value="PROKAR_LIPOPROTEIN"/>
    <property type="match status" value="1"/>
</dbReference>
<evidence type="ECO:0000259" key="7">
    <source>
        <dbReference type="Pfam" id="PF07980"/>
    </source>
</evidence>
<name>A0ABX2ARS8_9BACT</name>